<protein>
    <submittedName>
        <fullName evidence="3">Uncharacterized protein</fullName>
    </submittedName>
</protein>
<evidence type="ECO:0000313" key="3">
    <source>
        <dbReference type="EMBL" id="CAK84385.1"/>
    </source>
</evidence>
<reference evidence="3 4" key="1">
    <citation type="journal article" date="2006" name="Nature">
        <title>Global trends of whole-genome duplications revealed by the ciliate Paramecium tetraurelia.</title>
        <authorList>
            <consortium name="Genoscope"/>
            <person name="Aury J.-M."/>
            <person name="Jaillon O."/>
            <person name="Duret L."/>
            <person name="Noel B."/>
            <person name="Jubin C."/>
            <person name="Porcel B.M."/>
            <person name="Segurens B."/>
            <person name="Daubin V."/>
            <person name="Anthouard V."/>
            <person name="Aiach N."/>
            <person name="Arnaiz O."/>
            <person name="Billaut A."/>
            <person name="Beisson J."/>
            <person name="Blanc I."/>
            <person name="Bouhouche K."/>
            <person name="Camara F."/>
            <person name="Duharcourt S."/>
            <person name="Guigo R."/>
            <person name="Gogendeau D."/>
            <person name="Katinka M."/>
            <person name="Keller A.-M."/>
            <person name="Kissmehl R."/>
            <person name="Klotz C."/>
            <person name="Koll F."/>
            <person name="Le Moue A."/>
            <person name="Lepere C."/>
            <person name="Malinsky S."/>
            <person name="Nowacki M."/>
            <person name="Nowak J.K."/>
            <person name="Plattner H."/>
            <person name="Poulain J."/>
            <person name="Ruiz F."/>
            <person name="Serrano V."/>
            <person name="Zagulski M."/>
            <person name="Dessen P."/>
            <person name="Betermier M."/>
            <person name="Weissenbach J."/>
            <person name="Scarpelli C."/>
            <person name="Schachter V."/>
            <person name="Sperling L."/>
            <person name="Meyer E."/>
            <person name="Cohen J."/>
            <person name="Wincker P."/>
        </authorList>
    </citation>
    <scope>NUCLEOTIDE SEQUENCE [LARGE SCALE GENOMIC DNA]</scope>
    <source>
        <strain evidence="3 4">Stock d4-2</strain>
    </source>
</reference>
<dbReference type="AlphaFoldDB" id="A0DMW8"/>
<evidence type="ECO:0000313" key="4">
    <source>
        <dbReference type="Proteomes" id="UP000000600"/>
    </source>
</evidence>
<dbReference type="InParanoid" id="A0DMW8"/>
<proteinExistence type="predicted"/>
<feature type="compositionally biased region" description="Polar residues" evidence="2">
    <location>
        <begin position="1"/>
        <end position="15"/>
    </location>
</feature>
<feature type="region of interest" description="Disordered" evidence="2">
    <location>
        <begin position="1"/>
        <end position="28"/>
    </location>
</feature>
<name>A0DMW8_PARTE</name>
<dbReference type="HOGENOM" id="CLU_620342_0_0_1"/>
<evidence type="ECO:0000256" key="2">
    <source>
        <dbReference type="SAM" id="MobiDB-lite"/>
    </source>
</evidence>
<dbReference type="GeneID" id="5037567"/>
<sequence length="414" mass="48580">MNPSLKLKTQQSTKTFHQKDSPKMKRTQSNYLLPSKSQGQKLKTTGYGNDQIRLNNSINYLQENTKTFCTSICIPYKTEETENKNEINIKQQLIIELNKKNSQLQINNQVLQQSNKQMQDDILILNQTIEQICNRLSKQKEQSENLTSQINDLQNTVSLQKQEISKFKNENFKLMTVLKIGKQKNGKENNPELIQHNYQEQINLLKEQISIQKQVFQQTESTLQKQIKKITSFFNKFFLSNNNLNLSNTKKIFSQNENDTIQLLFDDDESEANDPKYILCQTIQNQTEKQQNSVVENTNLSNTKEISKLKQILQIQKLQIERQQKTILNQHFEIQNLQNLMYKQDYESIAEFNRNSVNNNDQFATQQFANSPNDEMCYHLNDSQCDIKPQCFLDSMQNTLQKFQVITEEGTFRN</sequence>
<feature type="coiled-coil region" evidence="1">
    <location>
        <begin position="94"/>
        <end position="170"/>
    </location>
</feature>
<keyword evidence="4" id="KW-1185">Reference proteome</keyword>
<dbReference type="RefSeq" id="XP_001451782.1">
    <property type="nucleotide sequence ID" value="XM_001451745.1"/>
</dbReference>
<organism evidence="3 4">
    <name type="scientific">Paramecium tetraurelia</name>
    <dbReference type="NCBI Taxonomy" id="5888"/>
    <lineage>
        <taxon>Eukaryota</taxon>
        <taxon>Sar</taxon>
        <taxon>Alveolata</taxon>
        <taxon>Ciliophora</taxon>
        <taxon>Intramacronucleata</taxon>
        <taxon>Oligohymenophorea</taxon>
        <taxon>Peniculida</taxon>
        <taxon>Parameciidae</taxon>
        <taxon>Paramecium</taxon>
    </lineage>
</organism>
<dbReference type="OrthoDB" id="311194at2759"/>
<dbReference type="EMBL" id="CT868507">
    <property type="protein sequence ID" value="CAK84385.1"/>
    <property type="molecule type" value="Genomic_DNA"/>
</dbReference>
<evidence type="ECO:0000256" key="1">
    <source>
        <dbReference type="SAM" id="Coils"/>
    </source>
</evidence>
<accession>A0DMW8</accession>
<keyword evidence="1" id="KW-0175">Coiled coil</keyword>
<dbReference type="KEGG" id="ptm:GSPATT00018590001"/>
<dbReference type="OMA" id="NDEMCYH"/>
<gene>
    <name evidence="3" type="ORF">GSPATT00018590001</name>
</gene>
<dbReference type="Proteomes" id="UP000000600">
    <property type="component" value="Unassembled WGS sequence"/>
</dbReference>